<sequence>MLVKPHICKHVGKKMPSSTPDGTSRTARPFLRRVADAGALTLMIATIPAQAKPAAPDLILFHGHIFTAESTDRFVEALAIRGDRIVAAGSDAAVQRLADARTRRIDLGGRTVVPGLDDAHVHLEFEPEGQVSLALRSADPNWEELRSAVRDAIPTLPAGTMLTGVIGTTAFHDTGIDRAALDALSMDRPIRLSTWDGHGAILNSAALKMLGITENIGEQMGGGFERDQHGRLTGVVREYALFGTVAGRLAAITTDADAKAAFRHTLERASQYGLTSIQDMPLSGTVERTARLLATMPTPIRVRITRLNNSTQQGPDYLTAARFPARPNPLITVSGTKWALDGVIFEGSMTPRGTKPRNTAPGSPYSFAGLPPLFSSSIVDGMLRDALRNRYQLQVHVVGTRAATQMLDAMERSGGAAAWRQRRTRFEHGDGLTPDLIARAKKLGIVVSQQGSHLDLVGIDPSLGQGFLDDLRAQRAQPLRSLLAAGIPLALGSDGPLNPWQNIVGVTTHPDRPDEAISREQAVSAYTAGSAYAEFEEERKGTLTPGNLADLAVLSQDVFSVETEALPQTRSVLTLVGGRAVYDAGVLEGAKALR</sequence>
<evidence type="ECO:0000313" key="2">
    <source>
        <dbReference type="EMBL" id="MFC0203434.1"/>
    </source>
</evidence>
<dbReference type="PANTHER" id="PTHR22642">
    <property type="entry name" value="IMIDAZOLONEPROPIONASE"/>
    <property type="match status" value="1"/>
</dbReference>
<dbReference type="EMBL" id="JBHLWK010000007">
    <property type="protein sequence ID" value="MFC0203434.1"/>
    <property type="molecule type" value="Genomic_DNA"/>
</dbReference>
<dbReference type="InterPro" id="IPR011059">
    <property type="entry name" value="Metal-dep_hydrolase_composite"/>
</dbReference>
<accession>A0ABV6CRR9</accession>
<dbReference type="Gene3D" id="3.20.20.140">
    <property type="entry name" value="Metal-dependent hydrolases"/>
    <property type="match status" value="1"/>
</dbReference>
<protein>
    <submittedName>
        <fullName evidence="2">Amidohydrolase</fullName>
        <ecNumber evidence="2">3.5.-.-</ecNumber>
    </submittedName>
</protein>
<dbReference type="GO" id="GO:0016787">
    <property type="term" value="F:hydrolase activity"/>
    <property type="evidence" value="ECO:0007669"/>
    <property type="project" value="UniProtKB-KW"/>
</dbReference>
<reference evidence="2 3" key="1">
    <citation type="submission" date="2024-09" db="EMBL/GenBank/DDBJ databases">
        <authorList>
            <person name="Sun Q."/>
            <person name="Mori K."/>
        </authorList>
    </citation>
    <scope>NUCLEOTIDE SEQUENCE [LARGE SCALE GENOMIC DNA]</scope>
    <source>
        <strain evidence="2 3">CCM 7706</strain>
    </source>
</reference>
<gene>
    <name evidence="2" type="ORF">ACFFJC_04010</name>
</gene>
<dbReference type="SUPFAM" id="SSF51338">
    <property type="entry name" value="Composite domain of metallo-dependent hydrolases"/>
    <property type="match status" value="1"/>
</dbReference>
<evidence type="ECO:0000259" key="1">
    <source>
        <dbReference type="Pfam" id="PF07969"/>
    </source>
</evidence>
<dbReference type="Gene3D" id="2.30.40.10">
    <property type="entry name" value="Urease, subunit C, domain 1"/>
    <property type="match status" value="1"/>
</dbReference>
<name>A0ABV6CRR9_9SPHN</name>
<dbReference type="EC" id="3.5.-.-" evidence="2"/>
<dbReference type="InterPro" id="IPR032466">
    <property type="entry name" value="Metal_Hydrolase"/>
</dbReference>
<dbReference type="SUPFAM" id="SSF51556">
    <property type="entry name" value="Metallo-dependent hydrolases"/>
    <property type="match status" value="1"/>
</dbReference>
<keyword evidence="3" id="KW-1185">Reference proteome</keyword>
<dbReference type="Pfam" id="PF07969">
    <property type="entry name" value="Amidohydro_3"/>
    <property type="match status" value="1"/>
</dbReference>
<proteinExistence type="predicted"/>
<dbReference type="InterPro" id="IPR013108">
    <property type="entry name" value="Amidohydro_3"/>
</dbReference>
<feature type="domain" description="Amidohydrolase 3" evidence="1">
    <location>
        <begin position="105"/>
        <end position="582"/>
    </location>
</feature>
<dbReference type="PANTHER" id="PTHR22642:SF2">
    <property type="entry name" value="PROTEIN LONG AFTER FAR-RED 3"/>
    <property type="match status" value="1"/>
</dbReference>
<keyword evidence="2" id="KW-0378">Hydrolase</keyword>
<evidence type="ECO:0000313" key="3">
    <source>
        <dbReference type="Proteomes" id="UP001589798"/>
    </source>
</evidence>
<dbReference type="Gene3D" id="3.10.310.70">
    <property type="match status" value="1"/>
</dbReference>
<dbReference type="Proteomes" id="UP001589798">
    <property type="component" value="Unassembled WGS sequence"/>
</dbReference>
<comment type="caution">
    <text evidence="2">The sequence shown here is derived from an EMBL/GenBank/DDBJ whole genome shotgun (WGS) entry which is preliminary data.</text>
</comment>
<organism evidence="2 3">
    <name type="scientific">Novosphingobium soli</name>
    <dbReference type="NCBI Taxonomy" id="574956"/>
    <lineage>
        <taxon>Bacteria</taxon>
        <taxon>Pseudomonadati</taxon>
        <taxon>Pseudomonadota</taxon>
        <taxon>Alphaproteobacteria</taxon>
        <taxon>Sphingomonadales</taxon>
        <taxon>Sphingomonadaceae</taxon>
        <taxon>Novosphingobium</taxon>
    </lineage>
</organism>
<dbReference type="RefSeq" id="WP_379486208.1">
    <property type="nucleotide sequence ID" value="NZ_JBHLWK010000007.1"/>
</dbReference>